<dbReference type="GO" id="GO:0000907">
    <property type="term" value="F:sulfonate dioxygenase activity"/>
    <property type="evidence" value="ECO:0007669"/>
    <property type="project" value="TreeGrafter"/>
</dbReference>
<sequence>MASSQRFGNSDIHFNKEFDEVDEDGVLVINKHNRQQAKYPDFLPTWDPSFKLPPLKFEKYIDPATRADPTFPNLFPEGGNFSTKRITPGFGTEIDGIQLSQLNDAGKDELALFLAQRKVLLFNEQDFAEKGPGFAVEFGKYFGRLHIHPSSGAPRGHPELHITYRRPEKGELERVFANRTTSVGFHSDVSYELTPLRFTVFQVLESGDGGDTVFVDAGAAYRRLSPAMQQRLQGLHVLHTSEDQAANSSFQGGVERRKPVSNIHPLVRLDPVTGEKSLYVNRAFGRRIVELKKEESDALLDFLHGHIERSLDLQLRVNWEAGKRRKVALFHNSGVSHSATFDTVEGEVRHAFRISVLGERPILDLKDLNKEEYTPGDLADALSAIKPI</sequence>
<organism evidence="8 9">
    <name type="scientific">Candida viswanathii</name>
    <dbReference type="NCBI Taxonomy" id="5486"/>
    <lineage>
        <taxon>Eukaryota</taxon>
        <taxon>Fungi</taxon>
        <taxon>Dikarya</taxon>
        <taxon>Ascomycota</taxon>
        <taxon>Saccharomycotina</taxon>
        <taxon>Pichiomycetes</taxon>
        <taxon>Debaryomycetaceae</taxon>
        <taxon>Candida/Lodderomyces clade</taxon>
        <taxon>Candida</taxon>
    </lineage>
</organism>
<name>A0A367YFB3_9ASCO</name>
<evidence type="ECO:0000313" key="8">
    <source>
        <dbReference type="EMBL" id="RCK63711.1"/>
    </source>
</evidence>
<dbReference type="SUPFAM" id="SSF51197">
    <property type="entry name" value="Clavaminate synthase-like"/>
    <property type="match status" value="1"/>
</dbReference>
<dbReference type="FunFam" id="3.60.130.10:FF:000003">
    <property type="entry name" value="Alpha-ketoglutarate-dependent taurine dioxygenase"/>
    <property type="match status" value="1"/>
</dbReference>
<dbReference type="Proteomes" id="UP000253472">
    <property type="component" value="Unassembled WGS sequence"/>
</dbReference>
<dbReference type="InterPro" id="IPR051323">
    <property type="entry name" value="AtsK-like"/>
</dbReference>
<evidence type="ECO:0000256" key="4">
    <source>
        <dbReference type="ARBA" id="ARBA00022964"/>
    </source>
</evidence>
<dbReference type="InterPro" id="IPR003819">
    <property type="entry name" value="TauD/TfdA-like"/>
</dbReference>
<evidence type="ECO:0000259" key="7">
    <source>
        <dbReference type="Pfam" id="PF02668"/>
    </source>
</evidence>
<evidence type="ECO:0000256" key="2">
    <source>
        <dbReference type="ARBA" id="ARBA00005896"/>
    </source>
</evidence>
<dbReference type="Pfam" id="PF02668">
    <property type="entry name" value="TauD"/>
    <property type="match status" value="1"/>
</dbReference>
<dbReference type="GO" id="GO:0005737">
    <property type="term" value="C:cytoplasm"/>
    <property type="evidence" value="ECO:0007669"/>
    <property type="project" value="TreeGrafter"/>
</dbReference>
<dbReference type="OrthoDB" id="10257314at2759"/>
<dbReference type="GO" id="GO:0046872">
    <property type="term" value="F:metal ion binding"/>
    <property type="evidence" value="ECO:0007669"/>
    <property type="project" value="UniProtKB-KW"/>
</dbReference>
<keyword evidence="4 8" id="KW-0223">Dioxygenase</keyword>
<dbReference type="AlphaFoldDB" id="A0A367YFB3"/>
<proteinExistence type="inferred from homology"/>
<evidence type="ECO:0000256" key="3">
    <source>
        <dbReference type="ARBA" id="ARBA00022723"/>
    </source>
</evidence>
<dbReference type="EMBL" id="QLNQ01000023">
    <property type="protein sequence ID" value="RCK63711.1"/>
    <property type="molecule type" value="Genomic_DNA"/>
</dbReference>
<keyword evidence="3" id="KW-0479">Metal-binding</keyword>
<feature type="domain" description="TauD/TfdA-like" evidence="7">
    <location>
        <begin position="83"/>
        <end position="354"/>
    </location>
</feature>
<keyword evidence="6" id="KW-0408">Iron</keyword>
<gene>
    <name evidence="8" type="primary">JLP1_7</name>
    <name evidence="8" type="ORF">Cantr_10612</name>
</gene>
<comment type="caution">
    <text evidence="8">The sequence shown here is derived from an EMBL/GenBank/DDBJ whole genome shotgun (WGS) entry which is preliminary data.</text>
</comment>
<dbReference type="PANTHER" id="PTHR30468">
    <property type="entry name" value="ALPHA-KETOGLUTARATE-DEPENDENT SULFONATE DIOXYGENASE"/>
    <property type="match status" value="1"/>
</dbReference>
<keyword evidence="5" id="KW-0560">Oxidoreductase</keyword>
<dbReference type="STRING" id="5486.A0A367YFB3"/>
<dbReference type="GO" id="GO:0044273">
    <property type="term" value="P:sulfur compound catabolic process"/>
    <property type="evidence" value="ECO:0007669"/>
    <property type="project" value="TreeGrafter"/>
</dbReference>
<dbReference type="Gene3D" id="3.60.130.10">
    <property type="entry name" value="Clavaminate synthase-like"/>
    <property type="match status" value="1"/>
</dbReference>
<comment type="cofactor">
    <cofactor evidence="1">
        <name>Fe(2+)</name>
        <dbReference type="ChEBI" id="CHEBI:29033"/>
    </cofactor>
</comment>
<reference evidence="8 9" key="1">
    <citation type="submission" date="2018-06" db="EMBL/GenBank/DDBJ databases">
        <title>Whole genome sequencing of Candida tropicalis (genome annotated by CSBL at Korea University).</title>
        <authorList>
            <person name="Ahn J."/>
        </authorList>
    </citation>
    <scope>NUCLEOTIDE SEQUENCE [LARGE SCALE GENOMIC DNA]</scope>
    <source>
        <strain evidence="8 9">ATCC 20962</strain>
    </source>
</reference>
<evidence type="ECO:0000256" key="5">
    <source>
        <dbReference type="ARBA" id="ARBA00023002"/>
    </source>
</evidence>
<evidence type="ECO:0000256" key="1">
    <source>
        <dbReference type="ARBA" id="ARBA00001954"/>
    </source>
</evidence>
<accession>A0A367YFB3</accession>
<keyword evidence="9" id="KW-1185">Reference proteome</keyword>
<comment type="similarity">
    <text evidence="2">Belongs to the TfdA dioxygenase family.</text>
</comment>
<dbReference type="PANTHER" id="PTHR30468:SF1">
    <property type="entry name" value="ALPHA-KETOGLUTARATE-DEPENDENT SULFONATE DIOXYGENASE"/>
    <property type="match status" value="1"/>
</dbReference>
<dbReference type="InterPro" id="IPR042098">
    <property type="entry name" value="TauD-like_sf"/>
</dbReference>
<evidence type="ECO:0000256" key="6">
    <source>
        <dbReference type="ARBA" id="ARBA00023004"/>
    </source>
</evidence>
<evidence type="ECO:0000313" key="9">
    <source>
        <dbReference type="Proteomes" id="UP000253472"/>
    </source>
</evidence>
<protein>
    <submittedName>
        <fullName evidence="8">Alpha-ketoglutarate-dependent sulfonate dioxygenase</fullName>
    </submittedName>
</protein>